<reference evidence="1" key="2">
    <citation type="journal article" date="2015" name="Data Brief">
        <title>Shoot transcriptome of the giant reed, Arundo donax.</title>
        <authorList>
            <person name="Barrero R.A."/>
            <person name="Guerrero F.D."/>
            <person name="Moolhuijzen P."/>
            <person name="Goolsby J.A."/>
            <person name="Tidwell J."/>
            <person name="Bellgard S.E."/>
            <person name="Bellgard M.I."/>
        </authorList>
    </citation>
    <scope>NUCLEOTIDE SEQUENCE</scope>
    <source>
        <tissue evidence="1">Shoot tissue taken approximately 20 cm above the soil surface</tissue>
    </source>
</reference>
<organism evidence="1">
    <name type="scientific">Arundo donax</name>
    <name type="common">Giant reed</name>
    <name type="synonym">Donax arundinaceus</name>
    <dbReference type="NCBI Taxonomy" id="35708"/>
    <lineage>
        <taxon>Eukaryota</taxon>
        <taxon>Viridiplantae</taxon>
        <taxon>Streptophyta</taxon>
        <taxon>Embryophyta</taxon>
        <taxon>Tracheophyta</taxon>
        <taxon>Spermatophyta</taxon>
        <taxon>Magnoliopsida</taxon>
        <taxon>Liliopsida</taxon>
        <taxon>Poales</taxon>
        <taxon>Poaceae</taxon>
        <taxon>PACMAD clade</taxon>
        <taxon>Arundinoideae</taxon>
        <taxon>Arundineae</taxon>
        <taxon>Arundo</taxon>
    </lineage>
</organism>
<name>A0A0A9EZ38_ARUDO</name>
<evidence type="ECO:0000313" key="1">
    <source>
        <dbReference type="EMBL" id="JAE05357.1"/>
    </source>
</evidence>
<proteinExistence type="predicted"/>
<accession>A0A0A9EZ38</accession>
<sequence length="66" mass="7685">MMHMHPYRSSPFDQLVVNKSINQLQMNNNLSTNRSTEIDGYPFLSFHKSVLQLSSIGGMEKVDQRW</sequence>
<dbReference type="AlphaFoldDB" id="A0A0A9EZ38"/>
<dbReference type="EMBL" id="GBRH01192539">
    <property type="protein sequence ID" value="JAE05357.1"/>
    <property type="molecule type" value="Transcribed_RNA"/>
</dbReference>
<reference evidence="1" key="1">
    <citation type="submission" date="2014-09" db="EMBL/GenBank/DDBJ databases">
        <authorList>
            <person name="Magalhaes I.L.F."/>
            <person name="Oliveira U."/>
            <person name="Santos F.R."/>
            <person name="Vidigal T.H.D.A."/>
            <person name="Brescovit A.D."/>
            <person name="Santos A.J."/>
        </authorList>
    </citation>
    <scope>NUCLEOTIDE SEQUENCE</scope>
    <source>
        <tissue evidence="1">Shoot tissue taken approximately 20 cm above the soil surface</tissue>
    </source>
</reference>
<protein>
    <submittedName>
        <fullName evidence="1">Uncharacterized protein</fullName>
    </submittedName>
</protein>